<evidence type="ECO:0000313" key="2">
    <source>
        <dbReference type="EMBL" id="TYS00842.1"/>
    </source>
</evidence>
<comment type="caution">
    <text evidence="2">The sequence shown here is derived from an EMBL/GenBank/DDBJ whole genome shotgun (WGS) entry which is preliminary data.</text>
</comment>
<dbReference type="PIRSF" id="PIRSF021383">
    <property type="entry name" value="YunB"/>
    <property type="match status" value="1"/>
</dbReference>
<evidence type="ECO:0000313" key="3">
    <source>
        <dbReference type="Proteomes" id="UP000325182"/>
    </source>
</evidence>
<dbReference type="EMBL" id="VTEG01000002">
    <property type="protein sequence ID" value="TYS00842.1"/>
    <property type="molecule type" value="Genomic_DNA"/>
</dbReference>
<gene>
    <name evidence="2" type="primary">yunB</name>
    <name evidence="2" type="ORF">FZC84_04945</name>
</gene>
<dbReference type="Pfam" id="PF09560">
    <property type="entry name" value="Spore_YunB"/>
    <property type="match status" value="1"/>
</dbReference>
<dbReference type="NCBIfam" id="TIGR02832">
    <property type="entry name" value="spo_yunB"/>
    <property type="match status" value="1"/>
</dbReference>
<dbReference type="Proteomes" id="UP000325182">
    <property type="component" value="Unassembled WGS sequence"/>
</dbReference>
<reference evidence="2 3" key="1">
    <citation type="submission" date="2019-08" db="EMBL/GenBank/DDBJ databases">
        <title>Bacillus genomes from the desert of Cuatro Cienegas, Coahuila.</title>
        <authorList>
            <person name="Olmedo-Alvarez G."/>
        </authorList>
    </citation>
    <scope>NUCLEOTIDE SEQUENCE [LARGE SCALE GENOMIC DNA]</scope>
    <source>
        <strain evidence="2 3">CH128b_4D</strain>
    </source>
</reference>
<dbReference type="AlphaFoldDB" id="A0A5D4MGS3"/>
<accession>A0A5D4MGS3</accession>
<dbReference type="InterPro" id="IPR014197">
    <property type="entry name" value="Sporulation_prot_YunB"/>
</dbReference>
<keyword evidence="1" id="KW-0472">Membrane</keyword>
<keyword evidence="1" id="KW-0812">Transmembrane</keyword>
<proteinExistence type="predicted"/>
<feature type="transmembrane region" description="Helical" evidence="1">
    <location>
        <begin position="15"/>
        <end position="37"/>
    </location>
</feature>
<dbReference type="RefSeq" id="WP_148953153.1">
    <property type="nucleotide sequence ID" value="NZ_VTEG01000002.1"/>
</dbReference>
<keyword evidence="1" id="KW-1133">Transmembrane helix</keyword>
<organism evidence="2 3">
    <name type="scientific">Rossellomorea vietnamensis</name>
    <dbReference type="NCBI Taxonomy" id="218284"/>
    <lineage>
        <taxon>Bacteria</taxon>
        <taxon>Bacillati</taxon>
        <taxon>Bacillota</taxon>
        <taxon>Bacilli</taxon>
        <taxon>Bacillales</taxon>
        <taxon>Bacillaceae</taxon>
        <taxon>Rossellomorea</taxon>
    </lineage>
</organism>
<sequence>MYKKIKRKGAAPLPLRYVFLISIVIFIFLTSQSLFIINKGIEPALIEIAETRTRQIAAQAINDAISKKIAEGIDINKLIVKHEANDGTAYSFDPAIYNRVIAESTERVQQYLDYVESGEFEKLQSFKSGIDIDYEESKEKKGIVYYIPLGLATNNTLLSNLGPQVPVQFEIIGDVQSSVATAARELGINNTYMEVYINISVEMNVIIPRRTETIVIKNKIKVGDLFIPGKVPEFYNGSGEGASPSIELSP</sequence>
<evidence type="ECO:0000256" key="1">
    <source>
        <dbReference type="SAM" id="Phobius"/>
    </source>
</evidence>
<name>A0A5D4MGS3_9BACI</name>
<protein>
    <submittedName>
        <fullName evidence="2">Sporulation protein YunB</fullName>
    </submittedName>
</protein>